<evidence type="ECO:0000313" key="2">
    <source>
        <dbReference type="EMBL" id="CEK90799.1"/>
    </source>
</evidence>
<feature type="non-terminal residue" evidence="2">
    <location>
        <position position="128"/>
    </location>
</feature>
<organism evidence="2">
    <name type="scientific">Arion vulgaris</name>
    <dbReference type="NCBI Taxonomy" id="1028688"/>
    <lineage>
        <taxon>Eukaryota</taxon>
        <taxon>Metazoa</taxon>
        <taxon>Spiralia</taxon>
        <taxon>Lophotrochozoa</taxon>
        <taxon>Mollusca</taxon>
        <taxon>Gastropoda</taxon>
        <taxon>Heterobranchia</taxon>
        <taxon>Euthyneura</taxon>
        <taxon>Panpulmonata</taxon>
        <taxon>Eupulmonata</taxon>
        <taxon>Stylommatophora</taxon>
        <taxon>Helicina</taxon>
        <taxon>Arionoidea</taxon>
        <taxon>Arionidae</taxon>
        <taxon>Arion</taxon>
    </lineage>
</organism>
<accession>A0A0B7BBR3</accession>
<dbReference type="Pfam" id="PF00078">
    <property type="entry name" value="RVT_1"/>
    <property type="match status" value="1"/>
</dbReference>
<dbReference type="PROSITE" id="PS50878">
    <property type="entry name" value="RT_POL"/>
    <property type="match status" value="1"/>
</dbReference>
<dbReference type="AlphaFoldDB" id="A0A0B7BBR3"/>
<dbReference type="InterPro" id="IPR000477">
    <property type="entry name" value="RT_dom"/>
</dbReference>
<dbReference type="SUPFAM" id="SSF56672">
    <property type="entry name" value="DNA/RNA polymerases"/>
    <property type="match status" value="1"/>
</dbReference>
<dbReference type="EMBL" id="HACG01043934">
    <property type="protein sequence ID" value="CEK90799.1"/>
    <property type="molecule type" value="Transcribed_RNA"/>
</dbReference>
<dbReference type="PANTHER" id="PTHR47027">
    <property type="entry name" value="REVERSE TRANSCRIPTASE DOMAIN-CONTAINING PROTEIN"/>
    <property type="match status" value="1"/>
</dbReference>
<sequence length="128" mass="14794">MNNLRYADDTILMATNEHDLQDLIDILVRESEKKGLSMNIKKTEVMVVSKKQETPTCNIKINNTTLKQVHRFKYLGTFLTPDGRCTTEIRSRIAQTKAAFMKMKNTLCVNSLPMTLRKRVLQCYIEPI</sequence>
<evidence type="ECO:0000259" key="1">
    <source>
        <dbReference type="PROSITE" id="PS50878"/>
    </source>
</evidence>
<gene>
    <name evidence="2" type="primary">ORF178915</name>
</gene>
<dbReference type="InterPro" id="IPR043502">
    <property type="entry name" value="DNA/RNA_pol_sf"/>
</dbReference>
<reference evidence="2" key="1">
    <citation type="submission" date="2014-12" db="EMBL/GenBank/DDBJ databases">
        <title>Insight into the proteome of Arion vulgaris.</title>
        <authorList>
            <person name="Aradska J."/>
            <person name="Bulat T."/>
            <person name="Smidak R."/>
            <person name="Sarate P."/>
            <person name="Gangsoo J."/>
            <person name="Sialana F."/>
            <person name="Bilban M."/>
            <person name="Lubec G."/>
        </authorList>
    </citation>
    <scope>NUCLEOTIDE SEQUENCE</scope>
    <source>
        <tissue evidence="2">Skin</tissue>
    </source>
</reference>
<protein>
    <recommendedName>
        <fullName evidence="1">Reverse transcriptase domain-containing protein</fullName>
    </recommendedName>
</protein>
<proteinExistence type="predicted"/>
<name>A0A0B7BBR3_9EUPU</name>
<feature type="domain" description="Reverse transcriptase" evidence="1">
    <location>
        <begin position="1"/>
        <end position="79"/>
    </location>
</feature>
<dbReference type="PANTHER" id="PTHR47027:SF8">
    <property type="entry name" value="RIBONUCLEASE H"/>
    <property type="match status" value="1"/>
</dbReference>